<dbReference type="Pfam" id="PF04927">
    <property type="entry name" value="SMP"/>
    <property type="match status" value="3"/>
</dbReference>
<name>A0AA86TG53_9FABA</name>
<sequence>MSQEQLKREDHQEESIKYGDALNVQGDLRNKPVAPVDAAMMQKVETQMLGKTQKGGTAAAMQSAAAKNERVGVVGHNDMNNAAAGGGVSVTETNAPGRQVMTESVSEKVLLIYIICTRQEAFNDSLVVQKSSLEEKERKVRKLVEQANSSSMNCLQVVEQYSKKAPLNSMTPSLAQDMGVGGGISGITIGEALEATVLTAGKKPVEWSDAAAIQAAEVRATGRTNIVPGGVAAAAQSAATLNARATKDEDKTKLGDVLAGATSKLPSDRAATRRDAEGVTGAEMRNDPNLTTHPGGVSASVAAAARLNQAIN</sequence>
<dbReference type="EMBL" id="OY731407">
    <property type="protein sequence ID" value="CAJ1976201.1"/>
    <property type="molecule type" value="Genomic_DNA"/>
</dbReference>
<evidence type="ECO:0000259" key="5">
    <source>
        <dbReference type="Pfam" id="PF04927"/>
    </source>
</evidence>
<dbReference type="InterPro" id="IPR007011">
    <property type="entry name" value="LEA_SMP_dom"/>
</dbReference>
<dbReference type="AlphaFoldDB" id="A0AA86TG53"/>
<comment type="similarity">
    <text evidence="1">Belongs to the LEA type SMP family.</text>
</comment>
<feature type="domain" description="SMP" evidence="5">
    <location>
        <begin position="187"/>
        <end position="245"/>
    </location>
</feature>
<dbReference type="PANTHER" id="PTHR31174">
    <property type="entry name" value="SEED MATURATION FAMILY PROTEIN"/>
    <property type="match status" value="1"/>
</dbReference>
<evidence type="ECO:0000313" key="7">
    <source>
        <dbReference type="Proteomes" id="UP001189624"/>
    </source>
</evidence>
<feature type="region of interest" description="Disordered" evidence="4">
    <location>
        <begin position="264"/>
        <end position="297"/>
    </location>
</feature>
<dbReference type="InterPro" id="IPR042971">
    <property type="entry name" value="LEA_SMP"/>
</dbReference>
<keyword evidence="2" id="KW-0677">Repeat</keyword>
<evidence type="ECO:0000256" key="1">
    <source>
        <dbReference type="ARBA" id="ARBA00010733"/>
    </source>
</evidence>
<protein>
    <recommendedName>
        <fullName evidence="5">SMP domain-containing protein</fullName>
    </recommendedName>
</protein>
<evidence type="ECO:0000256" key="2">
    <source>
        <dbReference type="ARBA" id="ARBA00022737"/>
    </source>
</evidence>
<proteinExistence type="inferred from homology"/>
<evidence type="ECO:0000256" key="3">
    <source>
        <dbReference type="SAM" id="Coils"/>
    </source>
</evidence>
<keyword evidence="7" id="KW-1185">Reference proteome</keyword>
<reference evidence="6" key="1">
    <citation type="submission" date="2023-10" db="EMBL/GenBank/DDBJ databases">
        <authorList>
            <person name="Domelevo Entfellner J.-B."/>
        </authorList>
    </citation>
    <scope>NUCLEOTIDE SEQUENCE</scope>
</reference>
<accession>A0AA86TG53</accession>
<feature type="compositionally biased region" description="Basic and acidic residues" evidence="4">
    <location>
        <begin position="266"/>
        <end position="277"/>
    </location>
</feature>
<gene>
    <name evidence="6" type="ORF">AYBTSS11_LOCUS28337</name>
</gene>
<evidence type="ECO:0000313" key="6">
    <source>
        <dbReference type="EMBL" id="CAJ1976201.1"/>
    </source>
</evidence>
<evidence type="ECO:0000256" key="4">
    <source>
        <dbReference type="SAM" id="MobiDB-lite"/>
    </source>
</evidence>
<dbReference type="Gramene" id="rna-AYBTSS11_LOCUS28337">
    <property type="protein sequence ID" value="CAJ1976201.1"/>
    <property type="gene ID" value="gene-AYBTSS11_LOCUS28337"/>
</dbReference>
<feature type="domain" description="SMP" evidence="5">
    <location>
        <begin position="252"/>
        <end position="310"/>
    </location>
</feature>
<feature type="coiled-coil region" evidence="3">
    <location>
        <begin position="126"/>
        <end position="153"/>
    </location>
</feature>
<feature type="domain" description="SMP" evidence="5">
    <location>
        <begin position="16"/>
        <end position="70"/>
    </location>
</feature>
<dbReference type="Proteomes" id="UP001189624">
    <property type="component" value="Chromosome 10"/>
</dbReference>
<keyword evidence="3" id="KW-0175">Coiled coil</keyword>
<organism evidence="6 7">
    <name type="scientific">Sphenostylis stenocarpa</name>
    <dbReference type="NCBI Taxonomy" id="92480"/>
    <lineage>
        <taxon>Eukaryota</taxon>
        <taxon>Viridiplantae</taxon>
        <taxon>Streptophyta</taxon>
        <taxon>Embryophyta</taxon>
        <taxon>Tracheophyta</taxon>
        <taxon>Spermatophyta</taxon>
        <taxon>Magnoliopsida</taxon>
        <taxon>eudicotyledons</taxon>
        <taxon>Gunneridae</taxon>
        <taxon>Pentapetalae</taxon>
        <taxon>rosids</taxon>
        <taxon>fabids</taxon>
        <taxon>Fabales</taxon>
        <taxon>Fabaceae</taxon>
        <taxon>Papilionoideae</taxon>
        <taxon>50 kb inversion clade</taxon>
        <taxon>NPAAA clade</taxon>
        <taxon>indigoferoid/millettioid clade</taxon>
        <taxon>Phaseoleae</taxon>
        <taxon>Sphenostylis</taxon>
    </lineage>
</organism>
<dbReference type="PANTHER" id="PTHR31174:SF34">
    <property type="entry name" value="LATE EMBRYOGENESIS ABUNDANT PROTEIN 47"/>
    <property type="match status" value="1"/>
</dbReference>